<dbReference type="OrthoDB" id="3344688at2759"/>
<evidence type="ECO:0000313" key="2">
    <source>
        <dbReference type="Proteomes" id="UP000765509"/>
    </source>
</evidence>
<dbReference type="CDD" id="cd09272">
    <property type="entry name" value="RNase_HI_RT_Ty1"/>
    <property type="match status" value="1"/>
</dbReference>
<sequence>MLLPGLLPIWPLASEPVCSAQKDSLSLIIFSNNFPRVFNSLQHLLGYLHNTLDKKLSLTPGKSELNLEIYSDASWGGKLSRLAHGYLGKLLDCTVTWCSKRLVTVASSTFHVKFMALGIAAQYRQWIQHLLQEITGNMLTIGLKCDNASCMKIVTDCTSNKRTHHLDREFFISNQLLHNGLATLKWVCSTEMLADVLTKALGSQLQSTFANRLLNS</sequence>
<protein>
    <recommendedName>
        <fullName evidence="3">Reverse transcriptase Ty1/copia-type domain-containing protein</fullName>
    </recommendedName>
</protein>
<dbReference type="EMBL" id="AVOT02022942">
    <property type="protein sequence ID" value="MBW0512694.1"/>
    <property type="molecule type" value="Genomic_DNA"/>
</dbReference>
<dbReference type="PANTHER" id="PTHR11439">
    <property type="entry name" value="GAG-POL-RELATED RETROTRANSPOSON"/>
    <property type="match status" value="1"/>
</dbReference>
<dbReference type="PANTHER" id="PTHR11439:SF483">
    <property type="entry name" value="PEPTIDE SYNTHASE GLIP-LIKE, PUTATIVE (AFU_ORTHOLOGUE AFUA_3G12920)-RELATED"/>
    <property type="match status" value="1"/>
</dbReference>
<reference evidence="1" key="1">
    <citation type="submission" date="2021-03" db="EMBL/GenBank/DDBJ databases">
        <title>Draft genome sequence of rust myrtle Austropuccinia psidii MF-1, a brazilian biotype.</title>
        <authorList>
            <person name="Quecine M.C."/>
            <person name="Pachon D.M.R."/>
            <person name="Bonatelli M.L."/>
            <person name="Correr F.H."/>
            <person name="Franceschini L.M."/>
            <person name="Leite T.F."/>
            <person name="Margarido G.R.A."/>
            <person name="Almeida C.A."/>
            <person name="Ferrarezi J.A."/>
            <person name="Labate C.A."/>
        </authorList>
    </citation>
    <scope>NUCLEOTIDE SEQUENCE</scope>
    <source>
        <strain evidence="1">MF-1</strain>
    </source>
</reference>
<gene>
    <name evidence="1" type="ORF">O181_052409</name>
</gene>
<dbReference type="Proteomes" id="UP000765509">
    <property type="component" value="Unassembled WGS sequence"/>
</dbReference>
<evidence type="ECO:0000313" key="1">
    <source>
        <dbReference type="EMBL" id="MBW0512694.1"/>
    </source>
</evidence>
<keyword evidence="2" id="KW-1185">Reference proteome</keyword>
<dbReference type="AlphaFoldDB" id="A0A9Q3HRM7"/>
<proteinExistence type="predicted"/>
<organism evidence="1 2">
    <name type="scientific">Austropuccinia psidii MF-1</name>
    <dbReference type="NCBI Taxonomy" id="1389203"/>
    <lineage>
        <taxon>Eukaryota</taxon>
        <taxon>Fungi</taxon>
        <taxon>Dikarya</taxon>
        <taxon>Basidiomycota</taxon>
        <taxon>Pucciniomycotina</taxon>
        <taxon>Pucciniomycetes</taxon>
        <taxon>Pucciniales</taxon>
        <taxon>Sphaerophragmiaceae</taxon>
        <taxon>Austropuccinia</taxon>
    </lineage>
</organism>
<comment type="caution">
    <text evidence="1">The sequence shown here is derived from an EMBL/GenBank/DDBJ whole genome shotgun (WGS) entry which is preliminary data.</text>
</comment>
<name>A0A9Q3HRM7_9BASI</name>
<evidence type="ECO:0008006" key="3">
    <source>
        <dbReference type="Google" id="ProtNLM"/>
    </source>
</evidence>
<accession>A0A9Q3HRM7</accession>